<dbReference type="OrthoDB" id="5105683at2759"/>
<evidence type="ECO:0000256" key="1">
    <source>
        <dbReference type="SAM" id="MobiDB-lite"/>
    </source>
</evidence>
<dbReference type="AlphaFoldDB" id="A0A8H5UYN7"/>
<accession>A0A8H5UYN7</accession>
<organism evidence="2 3">
    <name type="scientific">Fusarium pseudocircinatum</name>
    <dbReference type="NCBI Taxonomy" id="56676"/>
    <lineage>
        <taxon>Eukaryota</taxon>
        <taxon>Fungi</taxon>
        <taxon>Dikarya</taxon>
        <taxon>Ascomycota</taxon>
        <taxon>Pezizomycotina</taxon>
        <taxon>Sordariomycetes</taxon>
        <taxon>Hypocreomycetidae</taxon>
        <taxon>Hypocreales</taxon>
        <taxon>Nectriaceae</taxon>
        <taxon>Fusarium</taxon>
        <taxon>Fusarium fujikuroi species complex</taxon>
    </lineage>
</organism>
<proteinExistence type="predicted"/>
<dbReference type="EMBL" id="JAAOAS010000019">
    <property type="protein sequence ID" value="KAF5604111.1"/>
    <property type="molecule type" value="Genomic_DNA"/>
</dbReference>
<protein>
    <submittedName>
        <fullName evidence="2">Uncharacterized protein</fullName>
    </submittedName>
</protein>
<reference evidence="2 3" key="1">
    <citation type="submission" date="2020-05" db="EMBL/GenBank/DDBJ databases">
        <title>Identification and distribution of gene clusters putatively required for synthesis of sphingolipid metabolism inhibitors in phylogenetically diverse species of the filamentous fungus Fusarium.</title>
        <authorList>
            <person name="Kim H.-S."/>
            <person name="Busman M."/>
            <person name="Brown D.W."/>
            <person name="Divon H."/>
            <person name="Uhlig S."/>
            <person name="Proctor R.H."/>
        </authorList>
    </citation>
    <scope>NUCLEOTIDE SEQUENCE [LARGE SCALE GENOMIC DNA]</scope>
    <source>
        <strain evidence="2 3">NRRL 36939</strain>
    </source>
</reference>
<feature type="compositionally biased region" description="Basic and acidic residues" evidence="1">
    <location>
        <begin position="1"/>
        <end position="11"/>
    </location>
</feature>
<feature type="region of interest" description="Disordered" evidence="1">
    <location>
        <begin position="206"/>
        <end position="234"/>
    </location>
</feature>
<keyword evidence="3" id="KW-1185">Reference proteome</keyword>
<name>A0A8H5UYN7_9HYPO</name>
<sequence length="793" mass="89280">MDPDDSDRHVPEPSSLSDANAEAQLASGFSQQVEDNNNSNYLDSLDLSLLGSPEFDFSCLMDIDEAAEATQEPEQPDTDSMMLDAPAFEAPGVIDDLTITQILMSNAFHGSHLPGTNFYPVHDAPQHQGHVPQFQVGLDPMTSEAFNTFESPSGNTSTDQDLRLCELTVQCLVESFAYPVEMTRIMPEAPQPSGFGDQRFMQMNEPPTQVQVPLPRPSRPRRRGPLTREQAEGQALARENGVCIRCRRNNITPSMNETLFTEGLDEELATKALAFTRHMLENPEVTPIINSPWSVAFQGLGAICFPDGRYQRPRSSMVRKAEAQLLKNYPADTAGFPCVLTGNDRLKWTRKVVTFCDDRCLDNPYEDDLVINTGTSSISSSSSTRGVFVTTPWLLSRYVELQLFRYLQNAANNPSKDIYEQRDFAYSALYLLGHSFFTSSTKTSGLETSDEMFKKSIKDHLDRERRVRLALWVYVSITVGQLPSEANFWGNLPNELKAFRGGLPKKFRESFDGFNNSLHMNMKIEQGSKARFLQLLHSGQQTQEPKEGPAPPSDIDHDRFLWQSNTADQHARKASHAFLDIATVTDTGTDVEFLRLKRLLQKNGSWLRQVCGQLNGLVQAMKQIGHALHDEKRLRAFQVILRRKVQEVFGSQEASCRPQSLHCQDPRGMFFLTIFEKYVRRLFGNSDGWRGMLYENFQSIFLNALEEMHDGDLALQDCSIMERVVCTLVKVNLQCRSSGVALAVGCSWLLSEDDGSRLETVDAMGMEFMDAIGSFYNWMEGYIANYMMIQGGH</sequence>
<comment type="caution">
    <text evidence="2">The sequence shown here is derived from an EMBL/GenBank/DDBJ whole genome shotgun (WGS) entry which is preliminary data.</text>
</comment>
<evidence type="ECO:0000313" key="2">
    <source>
        <dbReference type="EMBL" id="KAF5604111.1"/>
    </source>
</evidence>
<dbReference type="Proteomes" id="UP000546213">
    <property type="component" value="Unassembled WGS sequence"/>
</dbReference>
<feature type="region of interest" description="Disordered" evidence="1">
    <location>
        <begin position="1"/>
        <end position="37"/>
    </location>
</feature>
<evidence type="ECO:0000313" key="3">
    <source>
        <dbReference type="Proteomes" id="UP000546213"/>
    </source>
</evidence>
<gene>
    <name evidence="2" type="ORF">FPCIR_979</name>
</gene>